<dbReference type="InterPro" id="IPR020841">
    <property type="entry name" value="PKS_Beta-ketoAc_synthase_dom"/>
</dbReference>
<dbReference type="SUPFAM" id="SSF53901">
    <property type="entry name" value="Thiolase-like"/>
    <property type="match status" value="1"/>
</dbReference>
<dbReference type="Pfam" id="PF16197">
    <property type="entry name" value="KAsynt_C_assoc"/>
    <property type="match status" value="1"/>
</dbReference>
<dbReference type="SMART" id="SM00825">
    <property type="entry name" value="PKS_KS"/>
    <property type="match status" value="1"/>
</dbReference>
<dbReference type="Pfam" id="PF02801">
    <property type="entry name" value="Ketoacyl-synt_C"/>
    <property type="match status" value="1"/>
</dbReference>
<keyword evidence="6" id="KW-0443">Lipid metabolism</keyword>
<dbReference type="PANTHER" id="PTHR43775">
    <property type="entry name" value="FATTY ACID SYNTHASE"/>
    <property type="match status" value="1"/>
</dbReference>
<evidence type="ECO:0000313" key="11">
    <source>
        <dbReference type="Proteomes" id="UP000762676"/>
    </source>
</evidence>
<dbReference type="Pfam" id="PF00698">
    <property type="entry name" value="Acyl_transf_1"/>
    <property type="match status" value="1"/>
</dbReference>
<dbReference type="InterPro" id="IPR014043">
    <property type="entry name" value="Acyl_transferase_dom"/>
</dbReference>
<evidence type="ECO:0000256" key="8">
    <source>
        <dbReference type="ARBA" id="ARBA00023268"/>
    </source>
</evidence>
<keyword evidence="4" id="KW-0521">NADP</keyword>
<evidence type="ECO:0000256" key="3">
    <source>
        <dbReference type="ARBA" id="ARBA00022832"/>
    </source>
</evidence>
<name>A0AAV4GM49_9GAST</name>
<evidence type="ECO:0000256" key="2">
    <source>
        <dbReference type="ARBA" id="ARBA00022516"/>
    </source>
</evidence>
<keyword evidence="2" id="KW-0444">Lipid biosynthesis</keyword>
<proteinExistence type="predicted"/>
<dbReference type="AlphaFoldDB" id="A0AAV4GM49"/>
<dbReference type="EMBL" id="BMAT01001480">
    <property type="protein sequence ID" value="GFR86539.1"/>
    <property type="molecule type" value="Genomic_DNA"/>
</dbReference>
<reference evidence="10 11" key="1">
    <citation type="journal article" date="2021" name="Elife">
        <title>Chloroplast acquisition without the gene transfer in kleptoplastic sea slugs, Plakobranchus ocellatus.</title>
        <authorList>
            <person name="Maeda T."/>
            <person name="Takahashi S."/>
            <person name="Yoshida T."/>
            <person name="Shimamura S."/>
            <person name="Takaki Y."/>
            <person name="Nagai Y."/>
            <person name="Toyoda A."/>
            <person name="Suzuki Y."/>
            <person name="Arimoto A."/>
            <person name="Ishii H."/>
            <person name="Satoh N."/>
            <person name="Nishiyama T."/>
            <person name="Hasebe M."/>
            <person name="Maruyama T."/>
            <person name="Minagawa J."/>
            <person name="Obokata J."/>
            <person name="Shigenobu S."/>
        </authorList>
    </citation>
    <scope>NUCLEOTIDE SEQUENCE [LARGE SCALE GENOMIC DNA]</scope>
</reference>
<accession>A0AAV4GM49</accession>
<evidence type="ECO:0000259" key="9">
    <source>
        <dbReference type="PROSITE" id="PS52004"/>
    </source>
</evidence>
<keyword evidence="1" id="KW-0596">Phosphopantetheine</keyword>
<dbReference type="GO" id="GO:0016491">
    <property type="term" value="F:oxidoreductase activity"/>
    <property type="evidence" value="ECO:0007669"/>
    <property type="project" value="UniProtKB-KW"/>
</dbReference>
<dbReference type="InterPro" id="IPR001227">
    <property type="entry name" value="Ac_transferase_dom_sf"/>
</dbReference>
<dbReference type="InterPro" id="IPR032821">
    <property type="entry name" value="PKS_assoc"/>
</dbReference>
<dbReference type="InterPro" id="IPR016035">
    <property type="entry name" value="Acyl_Trfase/lysoPLipase"/>
</dbReference>
<dbReference type="GO" id="GO:0004312">
    <property type="term" value="F:fatty acid synthase activity"/>
    <property type="evidence" value="ECO:0007669"/>
    <property type="project" value="TreeGrafter"/>
</dbReference>
<sequence>MKAANGDNSSFVEYVECHGTGTVAGDPQEIIGLTTDDLLVDGRDREHPLLIGSVKSNCGHGEHAAAMASMAKLILTLKYRTIPANLHYLTPNPKIPALIDGTVKVVAENTPYKGGYIGVNSFGLGGSNGHLIIRDTDTRSQRTSNAGSETRLFTYATRTVKGANQILDFMQNHSHSLELHALLYPSAAMDTFKMPVRCFAILNGVKEHVAIEPSNSVSAQQTLCEAYYSHPPVPLRMSVYLHQQPPGERPPVWFLFPGMGCQWAGMGRNMMKLPIFRETIQRLSEFVKTKFDVDLIKFFTEQPHEGSLDKIRPLIPLTAVQIALINIVQAVGLEPDGILGHSNGEVACAYADGCLTEEQAITVAYVRSIAGEKSRQYLGVGKMAAVGLTWEECQRRCPAGVYAACHNAHDSVTISGVVDGVDRMVADLKREGIFAKEVASAGMASHRPEWSVLDEEQRKIMEPVNIDRID</sequence>
<dbReference type="InterPro" id="IPR016036">
    <property type="entry name" value="Malonyl_transacylase_ACP-bd"/>
</dbReference>
<evidence type="ECO:0000256" key="1">
    <source>
        <dbReference type="ARBA" id="ARBA00022450"/>
    </source>
</evidence>
<dbReference type="InterPro" id="IPR014031">
    <property type="entry name" value="Ketoacyl_synth_C"/>
</dbReference>
<dbReference type="GO" id="GO:0006633">
    <property type="term" value="P:fatty acid biosynthetic process"/>
    <property type="evidence" value="ECO:0007669"/>
    <property type="project" value="UniProtKB-KW"/>
</dbReference>
<dbReference type="PANTHER" id="PTHR43775:SF7">
    <property type="entry name" value="FATTY ACID SYNTHASE"/>
    <property type="match status" value="1"/>
</dbReference>
<dbReference type="Proteomes" id="UP000762676">
    <property type="component" value="Unassembled WGS sequence"/>
</dbReference>
<dbReference type="Gene3D" id="3.30.70.3290">
    <property type="match status" value="1"/>
</dbReference>
<evidence type="ECO:0000256" key="7">
    <source>
        <dbReference type="ARBA" id="ARBA00023160"/>
    </source>
</evidence>
<dbReference type="Gene3D" id="3.40.47.10">
    <property type="match status" value="1"/>
</dbReference>
<dbReference type="SUPFAM" id="SSF52151">
    <property type="entry name" value="FabD/lysophospholipase-like"/>
    <property type="match status" value="1"/>
</dbReference>
<organism evidence="10 11">
    <name type="scientific">Elysia marginata</name>
    <dbReference type="NCBI Taxonomy" id="1093978"/>
    <lineage>
        <taxon>Eukaryota</taxon>
        <taxon>Metazoa</taxon>
        <taxon>Spiralia</taxon>
        <taxon>Lophotrochozoa</taxon>
        <taxon>Mollusca</taxon>
        <taxon>Gastropoda</taxon>
        <taxon>Heterobranchia</taxon>
        <taxon>Euthyneura</taxon>
        <taxon>Panpulmonata</taxon>
        <taxon>Sacoglossa</taxon>
        <taxon>Placobranchoidea</taxon>
        <taxon>Plakobranchidae</taxon>
        <taxon>Elysia</taxon>
    </lineage>
</organism>
<evidence type="ECO:0000256" key="6">
    <source>
        <dbReference type="ARBA" id="ARBA00023098"/>
    </source>
</evidence>
<dbReference type="InterPro" id="IPR050091">
    <property type="entry name" value="PKS_NRPS_Biosynth_Enz"/>
</dbReference>
<keyword evidence="7" id="KW-0275">Fatty acid biosynthesis</keyword>
<dbReference type="SUPFAM" id="SSF55048">
    <property type="entry name" value="Probable ACP-binding domain of malonyl-CoA ACP transacylase"/>
    <property type="match status" value="1"/>
</dbReference>
<gene>
    <name evidence="10" type="ORF">ElyMa_000723200</name>
</gene>
<dbReference type="PROSITE" id="PS52004">
    <property type="entry name" value="KS3_2"/>
    <property type="match status" value="1"/>
</dbReference>
<feature type="domain" description="Ketosynthase family 3 (KS3)" evidence="9">
    <location>
        <begin position="1"/>
        <end position="135"/>
    </location>
</feature>
<keyword evidence="3" id="KW-0276">Fatty acid metabolism</keyword>
<dbReference type="InterPro" id="IPR016039">
    <property type="entry name" value="Thiolase-like"/>
</dbReference>
<keyword evidence="11" id="KW-1185">Reference proteome</keyword>
<dbReference type="Gene3D" id="3.40.366.10">
    <property type="entry name" value="Malonyl-Coenzyme A Acyl Carrier Protein, domain 2"/>
    <property type="match status" value="1"/>
</dbReference>
<keyword evidence="8" id="KW-0511">Multifunctional enzyme</keyword>
<evidence type="ECO:0000256" key="5">
    <source>
        <dbReference type="ARBA" id="ARBA00023002"/>
    </source>
</evidence>
<dbReference type="SMART" id="SM00827">
    <property type="entry name" value="PKS_AT"/>
    <property type="match status" value="1"/>
</dbReference>
<comment type="caution">
    <text evidence="10">The sequence shown here is derived from an EMBL/GenBank/DDBJ whole genome shotgun (WGS) entry which is preliminary data.</text>
</comment>
<protein>
    <submittedName>
        <fullName evidence="10">Fatty acid synthase</fullName>
    </submittedName>
</protein>
<evidence type="ECO:0000313" key="10">
    <source>
        <dbReference type="EMBL" id="GFR86539.1"/>
    </source>
</evidence>
<keyword evidence="5" id="KW-0560">Oxidoreductase</keyword>
<evidence type="ECO:0000256" key="4">
    <source>
        <dbReference type="ARBA" id="ARBA00022857"/>
    </source>
</evidence>